<dbReference type="RefSeq" id="WP_183511383.1">
    <property type="nucleotide sequence ID" value="NZ_BSPG01000011.1"/>
</dbReference>
<evidence type="ECO:0000313" key="4">
    <source>
        <dbReference type="Proteomes" id="UP001156881"/>
    </source>
</evidence>
<evidence type="ECO:0000313" key="1">
    <source>
        <dbReference type="EMBL" id="GLS44349.1"/>
    </source>
</evidence>
<organism evidence="2 3">
    <name type="scientific">Methylobacterium brachythecii</name>
    <dbReference type="NCBI Taxonomy" id="1176177"/>
    <lineage>
        <taxon>Bacteria</taxon>
        <taxon>Pseudomonadati</taxon>
        <taxon>Pseudomonadota</taxon>
        <taxon>Alphaproteobacteria</taxon>
        <taxon>Hyphomicrobiales</taxon>
        <taxon>Methylobacteriaceae</taxon>
        <taxon>Methylobacterium</taxon>
    </lineage>
</organism>
<dbReference type="Proteomes" id="UP001156881">
    <property type="component" value="Unassembled WGS sequence"/>
</dbReference>
<dbReference type="EMBL" id="BSPG01000011">
    <property type="protein sequence ID" value="GLS44349.1"/>
    <property type="molecule type" value="Genomic_DNA"/>
</dbReference>
<protein>
    <submittedName>
        <fullName evidence="2">Uncharacterized protein</fullName>
    </submittedName>
</protein>
<dbReference type="EMBL" id="JACIDN010000010">
    <property type="protein sequence ID" value="MBB3905144.1"/>
    <property type="molecule type" value="Genomic_DNA"/>
</dbReference>
<keyword evidence="4" id="KW-1185">Reference proteome</keyword>
<comment type="caution">
    <text evidence="2">The sequence shown here is derived from an EMBL/GenBank/DDBJ whole genome shotgun (WGS) entry which is preliminary data.</text>
</comment>
<name>A0A7W6APN3_9HYPH</name>
<reference evidence="2 3" key="3">
    <citation type="submission" date="2020-08" db="EMBL/GenBank/DDBJ databases">
        <title>Genomic Encyclopedia of Type Strains, Phase IV (KMG-IV): sequencing the most valuable type-strain genomes for metagenomic binning, comparative biology and taxonomic classification.</title>
        <authorList>
            <person name="Goeker M."/>
        </authorList>
    </citation>
    <scope>NUCLEOTIDE SEQUENCE [LARGE SCALE GENOMIC DNA]</scope>
    <source>
        <strain evidence="2 3">DSM 24105</strain>
    </source>
</reference>
<accession>A0A7W6APN3</accession>
<sequence length="87" mass="9558">MFDRPLFRARLRLHRWAEAVRGWKVYLLALVIGLPDMLDALAGIDITTLLPPWVPGAKFAAGLAVARVLARAYSLSLARILPPGGPR</sequence>
<dbReference type="AlphaFoldDB" id="A0A7W6APN3"/>
<evidence type="ECO:0000313" key="2">
    <source>
        <dbReference type="EMBL" id="MBB3905144.1"/>
    </source>
</evidence>
<reference evidence="4" key="2">
    <citation type="journal article" date="2019" name="Int. J. Syst. Evol. Microbiol.">
        <title>The Global Catalogue of Microorganisms (GCM) 10K type strain sequencing project: providing services to taxonomists for standard genome sequencing and annotation.</title>
        <authorList>
            <consortium name="The Broad Institute Genomics Platform"/>
            <consortium name="The Broad Institute Genome Sequencing Center for Infectious Disease"/>
            <person name="Wu L."/>
            <person name="Ma J."/>
        </authorList>
    </citation>
    <scope>NUCLEOTIDE SEQUENCE [LARGE SCALE GENOMIC DNA]</scope>
    <source>
        <strain evidence="4">NBRC 107710</strain>
    </source>
</reference>
<reference evidence="1" key="4">
    <citation type="submission" date="2023-01" db="EMBL/GenBank/DDBJ databases">
        <title>Draft genome sequence of Methylobacterium brachythecii strain NBRC 107710.</title>
        <authorList>
            <person name="Sun Q."/>
            <person name="Mori K."/>
        </authorList>
    </citation>
    <scope>NUCLEOTIDE SEQUENCE</scope>
    <source>
        <strain evidence="1">NBRC 107710</strain>
    </source>
</reference>
<dbReference type="Proteomes" id="UP000517759">
    <property type="component" value="Unassembled WGS sequence"/>
</dbReference>
<gene>
    <name evidence="1" type="ORF">GCM10007884_23370</name>
    <name evidence="2" type="ORF">GGR33_004672</name>
</gene>
<evidence type="ECO:0000313" key="3">
    <source>
        <dbReference type="Proteomes" id="UP000517759"/>
    </source>
</evidence>
<reference evidence="1" key="1">
    <citation type="journal article" date="2014" name="Int. J. Syst. Evol. Microbiol.">
        <title>Complete genome of a new Firmicutes species belonging to the dominant human colonic microbiota ('Ruminococcus bicirculans') reveals two chromosomes and a selective capacity to utilize plant glucans.</title>
        <authorList>
            <consortium name="NISC Comparative Sequencing Program"/>
            <person name="Wegmann U."/>
            <person name="Louis P."/>
            <person name="Goesmann A."/>
            <person name="Henrissat B."/>
            <person name="Duncan S.H."/>
            <person name="Flint H.J."/>
        </authorList>
    </citation>
    <scope>NUCLEOTIDE SEQUENCE</scope>
    <source>
        <strain evidence="1">NBRC 107710</strain>
    </source>
</reference>
<proteinExistence type="predicted"/>